<dbReference type="Pfam" id="PF05097">
    <property type="entry name" value="DUF688"/>
    <property type="match status" value="1"/>
</dbReference>
<dbReference type="EMBL" id="CACSLK010027624">
    <property type="protein sequence ID" value="CAA0826426.1"/>
    <property type="molecule type" value="Genomic_DNA"/>
</dbReference>
<organism evidence="2 3">
    <name type="scientific">Striga hermonthica</name>
    <name type="common">Purple witchweed</name>
    <name type="synonym">Buchnera hermonthica</name>
    <dbReference type="NCBI Taxonomy" id="68872"/>
    <lineage>
        <taxon>Eukaryota</taxon>
        <taxon>Viridiplantae</taxon>
        <taxon>Streptophyta</taxon>
        <taxon>Embryophyta</taxon>
        <taxon>Tracheophyta</taxon>
        <taxon>Spermatophyta</taxon>
        <taxon>Magnoliopsida</taxon>
        <taxon>eudicotyledons</taxon>
        <taxon>Gunneridae</taxon>
        <taxon>Pentapetalae</taxon>
        <taxon>asterids</taxon>
        <taxon>lamiids</taxon>
        <taxon>Lamiales</taxon>
        <taxon>Orobanchaceae</taxon>
        <taxon>Buchnereae</taxon>
        <taxon>Striga</taxon>
    </lineage>
</organism>
<evidence type="ECO:0000256" key="1">
    <source>
        <dbReference type="SAM" id="MobiDB-lite"/>
    </source>
</evidence>
<sequence>MGFEAGDLYGPTATPKLTLSRIPYRRQRRPPPMQTPPLLPSLSIPFRWEEAPGKPRSASPPPPSKCLDLPPRLLPAHGDAANTTDTPPSPTTVLDGPYVGRSLSLACTFSFRRGPRPGARSRRWGSFGGERKWCERGSMDISRSLGEFFRSEKNVKMARGRKKRTFFSFSRATSNLWGDIYTSLKQRFRGGATRS</sequence>
<dbReference type="InterPro" id="IPR007789">
    <property type="entry name" value="DUF688"/>
</dbReference>
<name>A0A9N7N9I9_STRHE</name>
<accession>A0A9N7N9I9</accession>
<dbReference type="AlphaFoldDB" id="A0A9N7N9I9"/>
<dbReference type="PANTHER" id="PTHR34371">
    <property type="entry name" value="OS01G0551000 PROTEIN"/>
    <property type="match status" value="1"/>
</dbReference>
<protein>
    <submittedName>
        <fullName evidence="2">Uncharacterized protein</fullName>
    </submittedName>
</protein>
<comment type="caution">
    <text evidence="2">The sequence shown here is derived from an EMBL/GenBank/DDBJ whole genome shotgun (WGS) entry which is preliminary data.</text>
</comment>
<feature type="compositionally biased region" description="Pro residues" evidence="1">
    <location>
        <begin position="30"/>
        <end position="39"/>
    </location>
</feature>
<gene>
    <name evidence="2" type="ORF">SHERM_01631</name>
</gene>
<dbReference type="PANTHER" id="PTHR34371:SF6">
    <property type="entry name" value="MEMBRANE-ASSOCIATED KINASE REGULATOR 6"/>
    <property type="match status" value="1"/>
</dbReference>
<evidence type="ECO:0000313" key="3">
    <source>
        <dbReference type="Proteomes" id="UP001153555"/>
    </source>
</evidence>
<proteinExistence type="predicted"/>
<dbReference type="OrthoDB" id="1934555at2759"/>
<evidence type="ECO:0000313" key="2">
    <source>
        <dbReference type="EMBL" id="CAA0826426.1"/>
    </source>
</evidence>
<feature type="region of interest" description="Disordered" evidence="1">
    <location>
        <begin position="1"/>
        <end position="91"/>
    </location>
</feature>
<keyword evidence="3" id="KW-1185">Reference proteome</keyword>
<dbReference type="Proteomes" id="UP001153555">
    <property type="component" value="Unassembled WGS sequence"/>
</dbReference>
<reference evidence="2" key="1">
    <citation type="submission" date="2019-12" db="EMBL/GenBank/DDBJ databases">
        <authorList>
            <person name="Scholes J."/>
        </authorList>
    </citation>
    <scope>NUCLEOTIDE SEQUENCE</scope>
</reference>